<dbReference type="InterPro" id="IPR034144">
    <property type="entry name" value="TOPRIM_TopoIII"/>
</dbReference>
<dbReference type="InterPro" id="IPR013497">
    <property type="entry name" value="Topo_IA_cen"/>
</dbReference>
<keyword evidence="6" id="KW-0238">DNA-binding</keyword>
<evidence type="ECO:0000259" key="13">
    <source>
        <dbReference type="PROSITE" id="PS52039"/>
    </source>
</evidence>
<feature type="domain" description="Toprim" evidence="12">
    <location>
        <begin position="1"/>
        <end position="134"/>
    </location>
</feature>
<dbReference type="InterPro" id="IPR003601">
    <property type="entry name" value="Topo_IA_2"/>
</dbReference>
<dbReference type="NCBIfam" id="NF005829">
    <property type="entry name" value="PRK07726.1"/>
    <property type="match status" value="1"/>
</dbReference>
<dbReference type="GO" id="GO:0006265">
    <property type="term" value="P:DNA topological change"/>
    <property type="evidence" value="ECO:0007669"/>
    <property type="project" value="InterPro"/>
</dbReference>
<comment type="catalytic activity">
    <reaction evidence="1">
        <text>ATP-independent breakage of single-stranded DNA, followed by passage and rejoining.</text>
        <dbReference type="EC" id="5.6.2.1"/>
    </reaction>
</comment>
<feature type="domain" description="Topo IA-type catalytic" evidence="13">
    <location>
        <begin position="151"/>
        <end position="578"/>
    </location>
</feature>
<keyword evidence="4" id="KW-0479">Metal-binding</keyword>
<evidence type="ECO:0000313" key="15">
    <source>
        <dbReference type="Proteomes" id="UP000245370"/>
    </source>
</evidence>
<dbReference type="EMBL" id="QFRJ01000003">
    <property type="protein sequence ID" value="PWH86029.1"/>
    <property type="molecule type" value="Genomic_DNA"/>
</dbReference>
<evidence type="ECO:0000256" key="4">
    <source>
        <dbReference type="ARBA" id="ARBA00022723"/>
    </source>
</evidence>
<dbReference type="GO" id="GO:0006310">
    <property type="term" value="P:DNA recombination"/>
    <property type="evidence" value="ECO:0007669"/>
    <property type="project" value="TreeGrafter"/>
</dbReference>
<accession>A0A2U2XDZ6</accession>
<evidence type="ECO:0000256" key="9">
    <source>
        <dbReference type="ARBA" id="ARBA00031985"/>
    </source>
</evidence>
<evidence type="ECO:0000313" key="14">
    <source>
        <dbReference type="EMBL" id="PWH86029.1"/>
    </source>
</evidence>
<dbReference type="PANTHER" id="PTHR11390:SF21">
    <property type="entry name" value="DNA TOPOISOMERASE 3-ALPHA"/>
    <property type="match status" value="1"/>
</dbReference>
<evidence type="ECO:0000256" key="5">
    <source>
        <dbReference type="ARBA" id="ARBA00023029"/>
    </source>
</evidence>
<dbReference type="InterPro" id="IPR013826">
    <property type="entry name" value="Topo_IA_cen_sub3"/>
</dbReference>
<dbReference type="AlphaFoldDB" id="A0A2U2XDZ6"/>
<dbReference type="InterPro" id="IPR025589">
    <property type="entry name" value="Toprim_C_rpt"/>
</dbReference>
<dbReference type="InterPro" id="IPR013824">
    <property type="entry name" value="Topo_IA_cen_sub1"/>
</dbReference>
<proteinExistence type="inferred from homology"/>
<dbReference type="GO" id="GO:0043597">
    <property type="term" value="C:cytoplasmic replication fork"/>
    <property type="evidence" value="ECO:0007669"/>
    <property type="project" value="TreeGrafter"/>
</dbReference>
<evidence type="ECO:0000256" key="10">
    <source>
        <dbReference type="ARBA" id="ARBA00032235"/>
    </source>
</evidence>
<name>A0A2U2XDZ6_9FLAO</name>
<dbReference type="Gene3D" id="1.10.460.10">
    <property type="entry name" value="Topoisomerase I, domain 2"/>
    <property type="match status" value="1"/>
</dbReference>
<evidence type="ECO:0000259" key="12">
    <source>
        <dbReference type="PROSITE" id="PS50880"/>
    </source>
</evidence>
<dbReference type="SMART" id="SM00436">
    <property type="entry name" value="TOP1Bc"/>
    <property type="match status" value="1"/>
</dbReference>
<dbReference type="SMART" id="SM00493">
    <property type="entry name" value="TOPRIM"/>
    <property type="match status" value="1"/>
</dbReference>
<dbReference type="Pfam" id="PF01131">
    <property type="entry name" value="Topoisom_bac"/>
    <property type="match status" value="1"/>
</dbReference>
<dbReference type="PROSITE" id="PS52039">
    <property type="entry name" value="TOPO_IA_2"/>
    <property type="match status" value="1"/>
</dbReference>
<dbReference type="GO" id="GO:0003677">
    <property type="term" value="F:DNA binding"/>
    <property type="evidence" value="ECO:0007669"/>
    <property type="project" value="UniProtKB-KW"/>
</dbReference>
<reference evidence="14 15" key="1">
    <citation type="submission" date="2018-05" db="EMBL/GenBank/DDBJ databases">
        <title>Brumimicrobium oceani sp. nov., isolated from coastal sediment.</title>
        <authorList>
            <person name="Kou Y."/>
        </authorList>
    </citation>
    <scope>NUCLEOTIDE SEQUENCE [LARGE SCALE GENOMIC DNA]</scope>
    <source>
        <strain evidence="14 15">C305</strain>
    </source>
</reference>
<evidence type="ECO:0000256" key="3">
    <source>
        <dbReference type="ARBA" id="ARBA00012891"/>
    </source>
</evidence>
<dbReference type="SMART" id="SM00437">
    <property type="entry name" value="TOP1Ac"/>
    <property type="match status" value="1"/>
</dbReference>
<evidence type="ECO:0000256" key="7">
    <source>
        <dbReference type="ARBA" id="ARBA00023235"/>
    </source>
</evidence>
<dbReference type="CDD" id="cd03362">
    <property type="entry name" value="TOPRIM_TopoIA_TopoIII"/>
    <property type="match status" value="1"/>
</dbReference>
<gene>
    <name evidence="14" type="ORF">DIT68_05595</name>
</gene>
<dbReference type="SUPFAM" id="SSF56712">
    <property type="entry name" value="Prokaryotic type I DNA topoisomerase"/>
    <property type="match status" value="1"/>
</dbReference>
<dbReference type="InterPro" id="IPR013825">
    <property type="entry name" value="Topo_IA_cen_sub2"/>
</dbReference>
<dbReference type="PANTHER" id="PTHR11390">
    <property type="entry name" value="PROKARYOTIC DNA TOPOISOMERASE"/>
    <property type="match status" value="1"/>
</dbReference>
<evidence type="ECO:0000256" key="11">
    <source>
        <dbReference type="ARBA" id="ARBA00032877"/>
    </source>
</evidence>
<dbReference type="Pfam" id="PF01751">
    <property type="entry name" value="Toprim"/>
    <property type="match status" value="1"/>
</dbReference>
<dbReference type="Gene3D" id="3.40.50.140">
    <property type="match status" value="1"/>
</dbReference>
<dbReference type="NCBIfam" id="TIGR01056">
    <property type="entry name" value="topB"/>
    <property type="match status" value="1"/>
</dbReference>
<sequence>MKVCIAEKPSVAKDIANTIGATQRKDGYYEGNGYQVTWTFGHLCTLKEPRDYVEDWRYWNLRHLPMVPSRFGVKVIEDEGIQRQFHIVKRLLVDATEIINCGDAGQEGEVIQRWVFLKSGTKAPIKRLWISSLTEEAIKEGFANLKDGNKFNNLYAAGSARAIGDWLLGINATRLFTKKFALQRQVLSIGRVQTPTLAMIVNRHLEIENFKPQDYWELRTVYRDTEFNSVLGKIKKKEKAEYALSKIKDEAFEITSFEQKEGKEKPPRLFDLTALQVEANKKQGYSADQTLKLIQSLYEKKLVTYPRVDTTYLPDDVYPKVPGILQNLTYYSELTAPLLQKKLPKSKQVFDNKKVTDHHAIIPTGVKVSGVTPEEQKIYNTVTKRFIAVFYPDCKVSNTTVLGEVLKLEFKATGKQILSPGWRVVYQKDDSKSKKDENLMPVFVKGEKGPHEARIDTKQTSPPKHFTEATLLRAMETAGKHVEDEEARELMKDNGIGRPSTRANIIETLFRRRYIERSKKNILATHTGIDLIQVIDNETLKSPELTGDWERKLRLIEKGEYQPAQFKQELIEMVVELTNEVLFNTAKKAIRIMDDSKEEEKKDKPKKKRAKSVKVDITTLTCPSCKKEGFLEGKKAYGCAHYKEGCKFVIPFEFMGKKLSNKQLNDLITKGKTTKIKGFKKLGSEESIDGKLELTSDFNVTLNAD</sequence>
<evidence type="ECO:0000256" key="2">
    <source>
        <dbReference type="ARBA" id="ARBA00009446"/>
    </source>
</evidence>
<dbReference type="RefSeq" id="WP_109358837.1">
    <property type="nucleotide sequence ID" value="NZ_QFRJ01000003.1"/>
</dbReference>
<protein>
    <recommendedName>
        <fullName evidence="3">DNA topoisomerase</fullName>
        <ecNumber evidence="3">5.6.2.1</ecNumber>
    </recommendedName>
    <alternativeName>
        <fullName evidence="11">Omega-protein</fullName>
    </alternativeName>
    <alternativeName>
        <fullName evidence="10">Relaxing enzyme</fullName>
    </alternativeName>
    <alternativeName>
        <fullName evidence="8">Swivelase</fullName>
    </alternativeName>
    <alternativeName>
        <fullName evidence="9">Untwisting enzyme</fullName>
    </alternativeName>
</protein>
<dbReference type="CDD" id="cd00186">
    <property type="entry name" value="TOP1Ac"/>
    <property type="match status" value="1"/>
</dbReference>
<dbReference type="EC" id="5.6.2.1" evidence="3"/>
<dbReference type="GO" id="GO:0003917">
    <property type="term" value="F:DNA topoisomerase type I (single strand cut, ATP-independent) activity"/>
    <property type="evidence" value="ECO:0007669"/>
    <property type="project" value="UniProtKB-EC"/>
</dbReference>
<comment type="similarity">
    <text evidence="2">Belongs to the type IA topoisomerase family.</text>
</comment>
<dbReference type="Gene3D" id="2.70.20.10">
    <property type="entry name" value="Topoisomerase I, domain 3"/>
    <property type="match status" value="1"/>
</dbReference>
<dbReference type="Gene3D" id="1.10.290.10">
    <property type="entry name" value="Topoisomerase I, domain 4"/>
    <property type="match status" value="1"/>
</dbReference>
<keyword evidence="15" id="KW-1185">Reference proteome</keyword>
<dbReference type="InterPro" id="IPR023405">
    <property type="entry name" value="Topo_IA_core_domain"/>
</dbReference>
<dbReference type="InterPro" id="IPR006171">
    <property type="entry name" value="TOPRIM_dom"/>
</dbReference>
<organism evidence="14 15">
    <name type="scientific">Brumimicrobium oceani</name>
    <dbReference type="NCBI Taxonomy" id="2100725"/>
    <lineage>
        <taxon>Bacteria</taxon>
        <taxon>Pseudomonadati</taxon>
        <taxon>Bacteroidota</taxon>
        <taxon>Flavobacteriia</taxon>
        <taxon>Flavobacteriales</taxon>
        <taxon>Crocinitomicaceae</taxon>
        <taxon>Brumimicrobium</taxon>
    </lineage>
</organism>
<dbReference type="GO" id="GO:0006281">
    <property type="term" value="P:DNA repair"/>
    <property type="evidence" value="ECO:0007669"/>
    <property type="project" value="TreeGrafter"/>
</dbReference>
<evidence type="ECO:0000256" key="1">
    <source>
        <dbReference type="ARBA" id="ARBA00000213"/>
    </source>
</evidence>
<comment type="caution">
    <text evidence="14">The sequence shown here is derived from an EMBL/GenBank/DDBJ whole genome shotgun (WGS) entry which is preliminary data.</text>
</comment>
<dbReference type="OrthoDB" id="9803554at2"/>
<dbReference type="Pfam" id="PF13342">
    <property type="entry name" value="Toprim_Crpt"/>
    <property type="match status" value="1"/>
</dbReference>
<dbReference type="InterPro" id="IPR003602">
    <property type="entry name" value="Topo_IA_DNA-bd_dom"/>
</dbReference>
<dbReference type="PRINTS" id="PR00417">
    <property type="entry name" value="PRTPISMRASEI"/>
</dbReference>
<dbReference type="PROSITE" id="PS50880">
    <property type="entry name" value="TOPRIM"/>
    <property type="match status" value="1"/>
</dbReference>
<keyword evidence="7 14" id="KW-0413">Isomerase</keyword>
<reference evidence="14 15" key="2">
    <citation type="submission" date="2018-05" db="EMBL/GenBank/DDBJ databases">
        <authorList>
            <person name="Lanie J.A."/>
            <person name="Ng W.-L."/>
            <person name="Kazmierczak K.M."/>
            <person name="Andrzejewski T.M."/>
            <person name="Davidsen T.M."/>
            <person name="Wayne K.J."/>
            <person name="Tettelin H."/>
            <person name="Glass J.I."/>
            <person name="Rusch D."/>
            <person name="Podicherti R."/>
            <person name="Tsui H.-C.T."/>
            <person name="Winkler M.E."/>
        </authorList>
    </citation>
    <scope>NUCLEOTIDE SEQUENCE [LARGE SCALE GENOMIC DNA]</scope>
    <source>
        <strain evidence="14 15">C305</strain>
    </source>
</reference>
<evidence type="ECO:0000256" key="6">
    <source>
        <dbReference type="ARBA" id="ARBA00023125"/>
    </source>
</evidence>
<dbReference type="Proteomes" id="UP000245370">
    <property type="component" value="Unassembled WGS sequence"/>
</dbReference>
<evidence type="ECO:0000256" key="8">
    <source>
        <dbReference type="ARBA" id="ARBA00030003"/>
    </source>
</evidence>
<dbReference type="GO" id="GO:0046872">
    <property type="term" value="F:metal ion binding"/>
    <property type="evidence" value="ECO:0007669"/>
    <property type="project" value="UniProtKB-KW"/>
</dbReference>
<dbReference type="InterPro" id="IPR005738">
    <property type="entry name" value="TopoIII"/>
</dbReference>
<keyword evidence="5" id="KW-0799">Topoisomerase</keyword>
<dbReference type="InterPro" id="IPR000380">
    <property type="entry name" value="Topo_IA"/>
</dbReference>